<evidence type="ECO:0000256" key="8">
    <source>
        <dbReference type="ARBA" id="ARBA00022840"/>
    </source>
</evidence>
<sequence>MSTTSFTFTLDQINDIAAKVLAASTQKIFLFYGEMGAGKTTLIKALCQELGVTGQTSSPTFSIVNEYAGTKGRIFHFDFYRLKNQTEALDMGYEEYFYSGDYCFIEWPEKIPDLRPAHYTEVHIVAKADGEREITLNNI</sequence>
<evidence type="ECO:0000256" key="3">
    <source>
        <dbReference type="ARBA" id="ARBA00019010"/>
    </source>
</evidence>
<evidence type="ECO:0000256" key="10">
    <source>
        <dbReference type="ARBA" id="ARBA00032441"/>
    </source>
</evidence>
<comment type="similarity">
    <text evidence="2">Belongs to the TsaE family.</text>
</comment>
<evidence type="ECO:0000313" key="11">
    <source>
        <dbReference type="EMBL" id="MBE9665129.1"/>
    </source>
</evidence>
<reference evidence="11 12" key="1">
    <citation type="submission" date="2020-10" db="EMBL/GenBank/DDBJ databases">
        <title>Mucilaginibacter mali sp. nov., isolated from rhizosphere soil of apple orchard.</title>
        <authorList>
            <person name="Lee J.-S."/>
            <person name="Kim H.S."/>
            <person name="Kim J.-S."/>
        </authorList>
    </citation>
    <scope>NUCLEOTIDE SEQUENCE [LARGE SCALE GENOMIC DNA]</scope>
    <source>
        <strain evidence="11 12">KCTC 23157</strain>
    </source>
</reference>
<accession>A0ABR9XCK6</accession>
<evidence type="ECO:0000256" key="6">
    <source>
        <dbReference type="ARBA" id="ARBA00022723"/>
    </source>
</evidence>
<proteinExistence type="inferred from homology"/>
<dbReference type="Proteomes" id="UP000632774">
    <property type="component" value="Unassembled WGS sequence"/>
</dbReference>
<evidence type="ECO:0000256" key="1">
    <source>
        <dbReference type="ARBA" id="ARBA00004496"/>
    </source>
</evidence>
<dbReference type="SUPFAM" id="SSF52540">
    <property type="entry name" value="P-loop containing nucleoside triphosphate hydrolases"/>
    <property type="match status" value="1"/>
</dbReference>
<keyword evidence="5" id="KW-0819">tRNA processing</keyword>
<protein>
    <recommendedName>
        <fullName evidence="3">tRNA threonylcarbamoyladenosine biosynthesis protein TsaE</fullName>
    </recommendedName>
    <alternativeName>
        <fullName evidence="10">t(6)A37 threonylcarbamoyladenosine biosynthesis protein TsaE</fullName>
    </alternativeName>
</protein>
<keyword evidence="4" id="KW-0963">Cytoplasm</keyword>
<evidence type="ECO:0000256" key="7">
    <source>
        <dbReference type="ARBA" id="ARBA00022741"/>
    </source>
</evidence>
<evidence type="ECO:0000313" key="12">
    <source>
        <dbReference type="Proteomes" id="UP000632774"/>
    </source>
</evidence>
<dbReference type="EMBL" id="JADFFM010000001">
    <property type="protein sequence ID" value="MBE9665129.1"/>
    <property type="molecule type" value="Genomic_DNA"/>
</dbReference>
<keyword evidence="9" id="KW-0460">Magnesium</keyword>
<comment type="caution">
    <text evidence="11">The sequence shown here is derived from an EMBL/GenBank/DDBJ whole genome shotgun (WGS) entry which is preliminary data.</text>
</comment>
<evidence type="ECO:0000256" key="4">
    <source>
        <dbReference type="ARBA" id="ARBA00022490"/>
    </source>
</evidence>
<dbReference type="Gene3D" id="3.40.50.300">
    <property type="entry name" value="P-loop containing nucleotide triphosphate hydrolases"/>
    <property type="match status" value="1"/>
</dbReference>
<name>A0ABR9XCK6_9SPHI</name>
<dbReference type="RefSeq" id="WP_194104539.1">
    <property type="nucleotide sequence ID" value="NZ_JADFFM010000001.1"/>
</dbReference>
<organism evidence="11 12">
    <name type="scientific">Mucilaginibacter boryungensis</name>
    <dbReference type="NCBI Taxonomy" id="768480"/>
    <lineage>
        <taxon>Bacteria</taxon>
        <taxon>Pseudomonadati</taxon>
        <taxon>Bacteroidota</taxon>
        <taxon>Sphingobacteriia</taxon>
        <taxon>Sphingobacteriales</taxon>
        <taxon>Sphingobacteriaceae</taxon>
        <taxon>Mucilaginibacter</taxon>
    </lineage>
</organism>
<keyword evidence="12" id="KW-1185">Reference proteome</keyword>
<dbReference type="PANTHER" id="PTHR33540">
    <property type="entry name" value="TRNA THREONYLCARBAMOYLADENOSINE BIOSYNTHESIS PROTEIN TSAE"/>
    <property type="match status" value="1"/>
</dbReference>
<evidence type="ECO:0000256" key="5">
    <source>
        <dbReference type="ARBA" id="ARBA00022694"/>
    </source>
</evidence>
<gene>
    <name evidence="11" type="primary">tsaE</name>
    <name evidence="11" type="ORF">IRJ18_02065</name>
</gene>
<evidence type="ECO:0000256" key="9">
    <source>
        <dbReference type="ARBA" id="ARBA00022842"/>
    </source>
</evidence>
<keyword evidence="6" id="KW-0479">Metal-binding</keyword>
<dbReference type="PANTHER" id="PTHR33540:SF2">
    <property type="entry name" value="TRNA THREONYLCARBAMOYLADENOSINE BIOSYNTHESIS PROTEIN TSAE"/>
    <property type="match status" value="1"/>
</dbReference>
<dbReference type="InterPro" id="IPR003442">
    <property type="entry name" value="T6A_TsaE"/>
</dbReference>
<keyword evidence="8" id="KW-0067">ATP-binding</keyword>
<evidence type="ECO:0000256" key="2">
    <source>
        <dbReference type="ARBA" id="ARBA00007599"/>
    </source>
</evidence>
<keyword evidence="7" id="KW-0547">Nucleotide-binding</keyword>
<comment type="subcellular location">
    <subcellularLocation>
        <location evidence="1">Cytoplasm</location>
    </subcellularLocation>
</comment>
<dbReference type="NCBIfam" id="TIGR00150">
    <property type="entry name" value="T6A_YjeE"/>
    <property type="match status" value="1"/>
</dbReference>
<dbReference type="InterPro" id="IPR027417">
    <property type="entry name" value="P-loop_NTPase"/>
</dbReference>
<dbReference type="Pfam" id="PF02367">
    <property type="entry name" value="TsaE"/>
    <property type="match status" value="1"/>
</dbReference>